<evidence type="ECO:0000313" key="1">
    <source>
        <dbReference type="EMBL" id="BCJ85219.1"/>
    </source>
</evidence>
<sequence length="105" mass="11884">MKKIVEAIIRPDQVDSVAKALSDLDIAYQMTKVSGIGYSHISTVQRKEREFFYPLPKIKLEIVVDHQLVEKLVRSIIYSAQTGNLGDGKIFISDEEAIAYDEAHF</sequence>
<dbReference type="PANTHER" id="PTHR30115:SF11">
    <property type="entry name" value="NITROGEN REGULATORY PROTEIN P-II HOMOLOG"/>
    <property type="match status" value="1"/>
</dbReference>
<dbReference type="Gene3D" id="3.30.70.120">
    <property type="match status" value="1"/>
</dbReference>
<accession>A0A7I8D879</accession>
<dbReference type="GO" id="GO:0006808">
    <property type="term" value="P:regulation of nitrogen utilization"/>
    <property type="evidence" value="ECO:0007669"/>
    <property type="project" value="InterPro"/>
</dbReference>
<dbReference type="PANTHER" id="PTHR30115">
    <property type="entry name" value="NITROGEN REGULATORY PROTEIN P-II"/>
    <property type="match status" value="1"/>
</dbReference>
<dbReference type="Proteomes" id="UP000593802">
    <property type="component" value="Chromosome"/>
</dbReference>
<proteinExistence type="predicted"/>
<dbReference type="GO" id="GO:0030234">
    <property type="term" value="F:enzyme regulator activity"/>
    <property type="evidence" value="ECO:0007669"/>
    <property type="project" value="InterPro"/>
</dbReference>
<dbReference type="InterPro" id="IPR002187">
    <property type="entry name" value="N-reg_PII"/>
</dbReference>
<dbReference type="Pfam" id="PF00543">
    <property type="entry name" value="P-II"/>
    <property type="match status" value="1"/>
</dbReference>
<dbReference type="GO" id="GO:0005829">
    <property type="term" value="C:cytosol"/>
    <property type="evidence" value="ECO:0007669"/>
    <property type="project" value="TreeGrafter"/>
</dbReference>
<dbReference type="SUPFAM" id="SSF54913">
    <property type="entry name" value="GlnB-like"/>
    <property type="match status" value="1"/>
</dbReference>
<dbReference type="RefSeq" id="WP_200759363.1">
    <property type="nucleotide sequence ID" value="NZ_AP023366.1"/>
</dbReference>
<keyword evidence="2" id="KW-1185">Reference proteome</keyword>
<dbReference type="InterPro" id="IPR011322">
    <property type="entry name" value="N-reg_PII-like_a/b"/>
</dbReference>
<reference evidence="1 2" key="1">
    <citation type="submission" date="2020-08" db="EMBL/GenBank/DDBJ databases">
        <title>Complete Genome Sequence of Effusibacillus dendaii Strain skT53, Isolated from Farmland soil.</title>
        <authorList>
            <person name="Konishi T."/>
            <person name="Kawasaki H."/>
        </authorList>
    </citation>
    <scope>NUCLEOTIDE SEQUENCE [LARGE SCALE GENOMIC DNA]</scope>
    <source>
        <strain evidence="2">skT53</strain>
    </source>
</reference>
<dbReference type="KEGG" id="eff:skT53_02040"/>
<name>A0A7I8D879_9BACL</name>
<dbReference type="PROSITE" id="PS51343">
    <property type="entry name" value="PII_GLNB_DOM"/>
    <property type="match status" value="1"/>
</dbReference>
<dbReference type="EMBL" id="AP023366">
    <property type="protein sequence ID" value="BCJ85219.1"/>
    <property type="molecule type" value="Genomic_DNA"/>
</dbReference>
<dbReference type="AlphaFoldDB" id="A0A7I8D879"/>
<protein>
    <submittedName>
        <fullName evidence="1">Nitrogen regulatory protein P-II</fullName>
    </submittedName>
</protein>
<dbReference type="SMART" id="SM00938">
    <property type="entry name" value="P-II"/>
    <property type="match status" value="1"/>
</dbReference>
<evidence type="ECO:0000313" key="2">
    <source>
        <dbReference type="Proteomes" id="UP000593802"/>
    </source>
</evidence>
<organism evidence="1 2">
    <name type="scientific">Effusibacillus dendaii</name>
    <dbReference type="NCBI Taxonomy" id="2743772"/>
    <lineage>
        <taxon>Bacteria</taxon>
        <taxon>Bacillati</taxon>
        <taxon>Bacillota</taxon>
        <taxon>Bacilli</taxon>
        <taxon>Bacillales</taxon>
        <taxon>Alicyclobacillaceae</taxon>
        <taxon>Effusibacillus</taxon>
    </lineage>
</organism>
<gene>
    <name evidence="1" type="ORF">skT53_02040</name>
</gene>
<dbReference type="GO" id="GO:0005524">
    <property type="term" value="F:ATP binding"/>
    <property type="evidence" value="ECO:0007669"/>
    <property type="project" value="TreeGrafter"/>
</dbReference>
<dbReference type="InterPro" id="IPR015867">
    <property type="entry name" value="N-reg_PII/ATP_PRibTrfase_C"/>
</dbReference>